<keyword evidence="2" id="KW-0812">Transmembrane</keyword>
<comment type="caution">
    <text evidence="3">The sequence shown here is derived from an EMBL/GenBank/DDBJ whole genome shotgun (WGS) entry which is preliminary data.</text>
</comment>
<organism evidence="3 4">
    <name type="scientific">Dactylosporangium cerinum</name>
    <dbReference type="NCBI Taxonomy" id="1434730"/>
    <lineage>
        <taxon>Bacteria</taxon>
        <taxon>Bacillati</taxon>
        <taxon>Actinomycetota</taxon>
        <taxon>Actinomycetes</taxon>
        <taxon>Micromonosporales</taxon>
        <taxon>Micromonosporaceae</taxon>
        <taxon>Dactylosporangium</taxon>
    </lineage>
</organism>
<name>A0ABV9WGI9_9ACTN</name>
<evidence type="ECO:0000313" key="4">
    <source>
        <dbReference type="Proteomes" id="UP001595912"/>
    </source>
</evidence>
<keyword evidence="4" id="KW-1185">Reference proteome</keyword>
<gene>
    <name evidence="3" type="ORF">ACFPIJ_58660</name>
</gene>
<dbReference type="Proteomes" id="UP001595912">
    <property type="component" value="Unassembled WGS sequence"/>
</dbReference>
<dbReference type="EMBL" id="JBHSIU010000130">
    <property type="protein sequence ID" value="MFC5007618.1"/>
    <property type="molecule type" value="Genomic_DNA"/>
</dbReference>
<keyword evidence="2" id="KW-1133">Transmembrane helix</keyword>
<accession>A0ABV9WGI9</accession>
<evidence type="ECO:0000313" key="3">
    <source>
        <dbReference type="EMBL" id="MFC5007618.1"/>
    </source>
</evidence>
<feature type="region of interest" description="Disordered" evidence="1">
    <location>
        <begin position="95"/>
        <end position="195"/>
    </location>
</feature>
<feature type="compositionally biased region" description="Pro residues" evidence="1">
    <location>
        <begin position="140"/>
        <end position="150"/>
    </location>
</feature>
<feature type="transmembrane region" description="Helical" evidence="2">
    <location>
        <begin position="200"/>
        <end position="220"/>
    </location>
</feature>
<proteinExistence type="predicted"/>
<keyword evidence="2" id="KW-0472">Membrane</keyword>
<dbReference type="RefSeq" id="WP_380128256.1">
    <property type="nucleotide sequence ID" value="NZ_JBHSIU010000130.1"/>
</dbReference>
<evidence type="ECO:0000256" key="2">
    <source>
        <dbReference type="SAM" id="Phobius"/>
    </source>
</evidence>
<reference evidence="4" key="1">
    <citation type="journal article" date="2019" name="Int. J. Syst. Evol. Microbiol.">
        <title>The Global Catalogue of Microorganisms (GCM) 10K type strain sequencing project: providing services to taxonomists for standard genome sequencing and annotation.</title>
        <authorList>
            <consortium name="The Broad Institute Genomics Platform"/>
            <consortium name="The Broad Institute Genome Sequencing Center for Infectious Disease"/>
            <person name="Wu L."/>
            <person name="Ma J."/>
        </authorList>
    </citation>
    <scope>NUCLEOTIDE SEQUENCE [LARGE SCALE GENOMIC DNA]</scope>
    <source>
        <strain evidence="4">CGMCC 4.7152</strain>
    </source>
</reference>
<sequence>MSRKFLAYLVELDQQGRLVVNGVPLPPGPHHAADGRDDGESRLSYALGQVSAFSARRDPRDPPMDVTVKDQRAGGLGVHHFALPPQATLTLADLRVTAPPPPPPPDERWFPMAPEPEAEPPTREPALEPEAEPPTREPAPEPGPAPPAAPLRPRLIEFVPDPTPAEVTTPDPAPEAVPMLEPEEEPTPPQPSRRRGRRPIVVAVIVLLIGAGAARVVLAARVTHQYAAVCVDLRTQQRVRIDRCTPTGQNAYEHWYIQAGNHVPAIGQPPQSGGTGTPTGRNVRITEDFAAEGGVFEPKN</sequence>
<protein>
    <submittedName>
        <fullName evidence="3">Uncharacterized protein</fullName>
    </submittedName>
</protein>
<evidence type="ECO:0000256" key="1">
    <source>
        <dbReference type="SAM" id="MobiDB-lite"/>
    </source>
</evidence>